<dbReference type="InterPro" id="IPR013907">
    <property type="entry name" value="Sds3"/>
</dbReference>
<organism evidence="7 8">
    <name type="scientific">Galendromus occidentalis</name>
    <name type="common">western predatory mite</name>
    <dbReference type="NCBI Taxonomy" id="34638"/>
    <lineage>
        <taxon>Eukaryota</taxon>
        <taxon>Metazoa</taxon>
        <taxon>Ecdysozoa</taxon>
        <taxon>Arthropoda</taxon>
        <taxon>Chelicerata</taxon>
        <taxon>Arachnida</taxon>
        <taxon>Acari</taxon>
        <taxon>Parasitiformes</taxon>
        <taxon>Mesostigmata</taxon>
        <taxon>Gamasina</taxon>
        <taxon>Phytoseioidea</taxon>
        <taxon>Phytoseiidae</taxon>
        <taxon>Typhlodrominae</taxon>
        <taxon>Galendromus</taxon>
    </lineage>
</organism>
<evidence type="ECO:0000256" key="3">
    <source>
        <dbReference type="ARBA" id="ARBA00023015"/>
    </source>
</evidence>
<comment type="subcellular location">
    <subcellularLocation>
        <location evidence="1">Nucleus</location>
    </subcellularLocation>
</comment>
<keyword evidence="7" id="KW-1185">Reference proteome</keyword>
<dbReference type="Proteomes" id="UP000694867">
    <property type="component" value="Unplaced"/>
</dbReference>
<name>A0AAJ6QV13_9ACAR</name>
<sequence>MNQVHASVIVGPTLSDVSYTPIRILQDTEDASETEVCKREEEFHEKKEQLFLEKVASLRKQLQEVADGSHPEYQRRLRKIELIHQERNLFNEVWRQCEMERVKSDCEAERELAQAELEEKTLELQDGLVTEYEEKRRHVELERNVVELTGDSLEVKTASTRKLRRRPNDPIQPLTQEKRRKVSPSQLNLLLDEGEILEDLKLIQRCKPPHGRRGEYDVNIQYVSSSPPAVTSQDAKIEHNKLFYDKKWHHRGQCVCVESREHGRFSGTIENIGTAEISVKKISDGSKVRVTLVMLQRGKVVLRRKS</sequence>
<keyword evidence="2" id="KW-0678">Repressor</keyword>
<evidence type="ECO:0000256" key="1">
    <source>
        <dbReference type="ARBA" id="ARBA00004123"/>
    </source>
</evidence>
<dbReference type="PANTHER" id="PTHR21964">
    <property type="entry name" value="BREAST CANCER METASTASIS-SUPPRESSOR 1"/>
    <property type="match status" value="1"/>
</dbReference>
<dbReference type="KEGG" id="goe:100902176"/>
<gene>
    <name evidence="8" type="primary">LOC100902176</name>
</gene>
<dbReference type="SMART" id="SM01401">
    <property type="entry name" value="Sds3"/>
    <property type="match status" value="1"/>
</dbReference>
<dbReference type="AlphaFoldDB" id="A0AAJ6QV13"/>
<feature type="region of interest" description="Disordered" evidence="6">
    <location>
        <begin position="159"/>
        <end position="183"/>
    </location>
</feature>
<proteinExistence type="predicted"/>
<evidence type="ECO:0000313" key="8">
    <source>
        <dbReference type="RefSeq" id="XP_003744906.1"/>
    </source>
</evidence>
<evidence type="ECO:0000256" key="6">
    <source>
        <dbReference type="SAM" id="MobiDB-lite"/>
    </source>
</evidence>
<protein>
    <submittedName>
        <fullName evidence="8">Sin3 histone deacetylase corepressor complex component SDS3</fullName>
    </submittedName>
</protein>
<dbReference type="RefSeq" id="XP_003744906.1">
    <property type="nucleotide sequence ID" value="XM_003744858.2"/>
</dbReference>
<dbReference type="GeneID" id="100902176"/>
<dbReference type="GO" id="GO:0005654">
    <property type="term" value="C:nucleoplasm"/>
    <property type="evidence" value="ECO:0007669"/>
    <property type="project" value="UniProtKB-ARBA"/>
</dbReference>
<keyword evidence="3" id="KW-0805">Transcription regulation</keyword>
<evidence type="ECO:0000313" key="7">
    <source>
        <dbReference type="Proteomes" id="UP000694867"/>
    </source>
</evidence>
<dbReference type="Pfam" id="PF08598">
    <property type="entry name" value="Sds3"/>
    <property type="match status" value="1"/>
</dbReference>
<reference evidence="8" key="1">
    <citation type="submission" date="2025-08" db="UniProtKB">
        <authorList>
            <consortium name="RefSeq"/>
        </authorList>
    </citation>
    <scope>IDENTIFICATION</scope>
</reference>
<keyword evidence="4" id="KW-0804">Transcription</keyword>
<dbReference type="GO" id="GO:0010468">
    <property type="term" value="P:regulation of gene expression"/>
    <property type="evidence" value="ECO:0007669"/>
    <property type="project" value="UniProtKB-ARBA"/>
</dbReference>
<accession>A0AAJ6QV13</accession>
<keyword evidence="5" id="KW-0539">Nucleus</keyword>
<evidence type="ECO:0000256" key="5">
    <source>
        <dbReference type="ARBA" id="ARBA00023242"/>
    </source>
</evidence>
<evidence type="ECO:0000256" key="2">
    <source>
        <dbReference type="ARBA" id="ARBA00022491"/>
    </source>
</evidence>
<evidence type="ECO:0000256" key="4">
    <source>
        <dbReference type="ARBA" id="ARBA00023163"/>
    </source>
</evidence>